<dbReference type="InterPro" id="IPR026285">
    <property type="entry name" value="TenA_E"/>
</dbReference>
<dbReference type="AlphaFoldDB" id="A0A838A3P9"/>
<keyword evidence="6" id="KW-1185">Reference proteome</keyword>
<feature type="active site" description="Proton donor" evidence="3">
    <location>
        <position position="207"/>
    </location>
</feature>
<dbReference type="GO" id="GO:0005829">
    <property type="term" value="C:cytosol"/>
    <property type="evidence" value="ECO:0007669"/>
    <property type="project" value="TreeGrafter"/>
</dbReference>
<dbReference type="EC" id="3.5.99.2" evidence="2"/>
<dbReference type="PANTHER" id="PTHR43198:SF2">
    <property type="entry name" value="SI:CH1073-67J19.1-RELATED"/>
    <property type="match status" value="1"/>
</dbReference>
<accession>A0A838A3P9</accession>
<dbReference type="Gene3D" id="1.20.910.10">
    <property type="entry name" value="Heme oxygenase-like"/>
    <property type="match status" value="1"/>
</dbReference>
<protein>
    <recommendedName>
        <fullName evidence="2">Aminopyrimidine aminohydrolase</fullName>
        <ecNumber evidence="2">3.5.99.2</ecNumber>
    </recommendedName>
</protein>
<evidence type="ECO:0000256" key="1">
    <source>
        <dbReference type="ARBA" id="ARBA00004948"/>
    </source>
</evidence>
<evidence type="ECO:0000256" key="3">
    <source>
        <dbReference type="PIRSR" id="PIRSR003170-1"/>
    </source>
</evidence>
<dbReference type="GO" id="GO:0050334">
    <property type="term" value="F:thiaminase activity"/>
    <property type="evidence" value="ECO:0007669"/>
    <property type="project" value="UniProtKB-UniRule"/>
</dbReference>
<dbReference type="Pfam" id="PF03070">
    <property type="entry name" value="TENA_THI-4"/>
    <property type="match status" value="1"/>
</dbReference>
<dbReference type="InterPro" id="IPR027574">
    <property type="entry name" value="Thiaminase_II"/>
</dbReference>
<dbReference type="PANTHER" id="PTHR43198">
    <property type="entry name" value="BIFUNCTIONAL TH2 PROTEIN"/>
    <property type="match status" value="1"/>
</dbReference>
<dbReference type="GO" id="GO:0009229">
    <property type="term" value="P:thiamine diphosphate biosynthetic process"/>
    <property type="evidence" value="ECO:0007669"/>
    <property type="project" value="UniProtKB-UniPathway"/>
</dbReference>
<proteinExistence type="inferred from homology"/>
<name>A0A838A3P9_9PSEU</name>
<feature type="domain" description="Thiaminase-2/PQQC" evidence="4">
    <location>
        <begin position="10"/>
        <end position="215"/>
    </location>
</feature>
<dbReference type="CDD" id="cd19366">
    <property type="entry name" value="TenA_C_BhTenA-like"/>
    <property type="match status" value="1"/>
</dbReference>
<evidence type="ECO:0000313" key="5">
    <source>
        <dbReference type="EMBL" id="MBA0124180.1"/>
    </source>
</evidence>
<keyword evidence="2" id="KW-0378">Hydrolase</keyword>
<dbReference type="InterPro" id="IPR016084">
    <property type="entry name" value="Haem_Oase-like_multi-hlx"/>
</dbReference>
<dbReference type="Proteomes" id="UP000582974">
    <property type="component" value="Unassembled WGS sequence"/>
</dbReference>
<reference evidence="5 6" key="1">
    <citation type="submission" date="2020-07" db="EMBL/GenBank/DDBJ databases">
        <title>Genome of Haloechinothrix sp.</title>
        <authorList>
            <person name="Tang S.-K."/>
            <person name="Yang L."/>
            <person name="Zhu W.-Y."/>
        </authorList>
    </citation>
    <scope>NUCLEOTIDE SEQUENCE [LARGE SCALE GENOMIC DNA]</scope>
    <source>
        <strain evidence="5 6">YIM 98757</strain>
    </source>
</reference>
<comment type="pathway">
    <text evidence="1 2">Cofactor biosynthesis; thiamine diphosphate biosynthesis.</text>
</comment>
<evidence type="ECO:0000313" key="6">
    <source>
        <dbReference type="Proteomes" id="UP000582974"/>
    </source>
</evidence>
<evidence type="ECO:0000256" key="2">
    <source>
        <dbReference type="PIRNR" id="PIRNR003170"/>
    </source>
</evidence>
<dbReference type="SUPFAM" id="SSF48613">
    <property type="entry name" value="Heme oxygenase-like"/>
    <property type="match status" value="1"/>
</dbReference>
<dbReference type="RefSeq" id="WP_180891077.1">
    <property type="nucleotide sequence ID" value="NZ_JACCKD010000001.1"/>
</dbReference>
<comment type="catalytic activity">
    <reaction evidence="2">
        <text>4-amino-5-aminomethyl-2-methylpyrimidine + H2O = 4-amino-5-hydroxymethyl-2-methylpyrimidine + NH4(+)</text>
        <dbReference type="Rhea" id="RHEA:31799"/>
        <dbReference type="ChEBI" id="CHEBI:15377"/>
        <dbReference type="ChEBI" id="CHEBI:16892"/>
        <dbReference type="ChEBI" id="CHEBI:28938"/>
        <dbReference type="ChEBI" id="CHEBI:63416"/>
        <dbReference type="EC" id="3.5.99.2"/>
    </reaction>
</comment>
<organism evidence="5 6">
    <name type="scientific">Haloechinothrix aidingensis</name>
    <dbReference type="NCBI Taxonomy" id="2752311"/>
    <lineage>
        <taxon>Bacteria</taxon>
        <taxon>Bacillati</taxon>
        <taxon>Actinomycetota</taxon>
        <taxon>Actinomycetes</taxon>
        <taxon>Pseudonocardiales</taxon>
        <taxon>Pseudonocardiaceae</taxon>
        <taxon>Haloechinothrix</taxon>
    </lineage>
</organism>
<keyword evidence="2" id="KW-0784">Thiamine biosynthesis</keyword>
<dbReference type="NCBIfam" id="TIGR04306">
    <property type="entry name" value="salvage_TenA"/>
    <property type="match status" value="1"/>
</dbReference>
<dbReference type="InterPro" id="IPR004305">
    <property type="entry name" value="Thiaminase-2/PQQC"/>
</dbReference>
<dbReference type="GO" id="GO:0009228">
    <property type="term" value="P:thiamine biosynthetic process"/>
    <property type="evidence" value="ECO:0007669"/>
    <property type="project" value="UniProtKB-KW"/>
</dbReference>
<dbReference type="PIRSF" id="PIRSF003170">
    <property type="entry name" value="Pet18p"/>
    <property type="match status" value="1"/>
</dbReference>
<evidence type="ECO:0000259" key="4">
    <source>
        <dbReference type="Pfam" id="PF03070"/>
    </source>
</evidence>
<dbReference type="EMBL" id="JACCKD010000001">
    <property type="protein sequence ID" value="MBA0124180.1"/>
    <property type="molecule type" value="Genomic_DNA"/>
</dbReference>
<sequence>MTGLSEELRASADEIWQAQHNHPFVRGIGDGTLDKERFRFWIRQDYLFLIEFSRVLALATARAPDLETMGQFSNLVHETLHQEMSLHRSYCTDIGIDPADLERERMAPTTRGYTDFMLRTAAIGDFAELLAALLPCMWGFSEIGRGLAERGAPDDGDYARWIEMYASSEFTELVDWLRTLTDGIGAELPESGRSRVRDVFLSSSRYELAFWEMAWSREQWPGSYGQGA</sequence>
<comment type="similarity">
    <text evidence="2">Belongs to the TenA family.</text>
</comment>
<comment type="caution">
    <text evidence="5">The sequence shown here is derived from an EMBL/GenBank/DDBJ whole genome shotgun (WGS) entry which is preliminary data.</text>
</comment>
<comment type="function">
    <text evidence="2">Catalyzes an amino-pyrimidine hydrolysis reaction at the C5' of the pyrimidine moiety of thiamine compounds, a reaction that is part of a thiamine salvage pathway. Thus, catalyzes the conversion of 4-amino-5-aminomethyl-2-methylpyrimidine to 4-amino-5-hydroxymethyl-2-methylpyrimidine (HMP).</text>
</comment>
<dbReference type="InterPro" id="IPR050967">
    <property type="entry name" value="Thiamine_Salvage_TenA"/>
</dbReference>
<gene>
    <name evidence="5" type="primary">tenA</name>
    <name evidence="5" type="ORF">H0B56_01330</name>
</gene>
<dbReference type="UniPathway" id="UPA00060"/>
<comment type="catalytic activity">
    <reaction evidence="2">
        <text>thiamine + H2O = 5-(2-hydroxyethyl)-4-methylthiazole + 4-amino-5-hydroxymethyl-2-methylpyrimidine + H(+)</text>
        <dbReference type="Rhea" id="RHEA:17509"/>
        <dbReference type="ChEBI" id="CHEBI:15377"/>
        <dbReference type="ChEBI" id="CHEBI:15378"/>
        <dbReference type="ChEBI" id="CHEBI:16892"/>
        <dbReference type="ChEBI" id="CHEBI:17957"/>
        <dbReference type="ChEBI" id="CHEBI:18385"/>
        <dbReference type="EC" id="3.5.99.2"/>
    </reaction>
</comment>